<dbReference type="AlphaFoldDB" id="A0A0D9UW24"/>
<dbReference type="PANTHER" id="PTHR31589">
    <property type="entry name" value="PROTEIN, PUTATIVE (DUF239)-RELATED-RELATED"/>
    <property type="match status" value="1"/>
</dbReference>
<feature type="domain" description="Neprosin PEP catalytic" evidence="1">
    <location>
        <begin position="1"/>
        <end position="199"/>
    </location>
</feature>
<dbReference type="InterPro" id="IPR053168">
    <property type="entry name" value="Glutamic_endopeptidase"/>
</dbReference>
<sequence>MDVYGFNLEHGQETGGFIWIRSNDETQGSNYIGAGWNVYPEGYNDSHAHFTTFWFVDPSKGCLDMNCPGFQSTGGSHPIIPGQDPKTGDWEIYYGFNGEAKIIGFYPRHLFTSLSYKPVNIVFGGVVSHVEDKLSPPMGSGIAPPKDDAASFSNLKFFDAAGNAYPIDRKLEYMSSSCYLVTDIASYKFFYGGPGNVCS</sequence>
<reference evidence="3" key="2">
    <citation type="submission" date="2013-12" db="EMBL/GenBank/DDBJ databases">
        <authorList>
            <person name="Yu Y."/>
            <person name="Lee S."/>
            <person name="de Baynast K."/>
            <person name="Wissotski M."/>
            <person name="Liu L."/>
            <person name="Talag J."/>
            <person name="Goicoechea J."/>
            <person name="Angelova A."/>
            <person name="Jetty R."/>
            <person name="Kudrna D."/>
            <person name="Golser W."/>
            <person name="Rivera L."/>
            <person name="Zhang J."/>
            <person name="Wing R."/>
        </authorList>
    </citation>
    <scope>NUCLEOTIDE SEQUENCE</scope>
</reference>
<reference evidence="2 3" key="1">
    <citation type="submission" date="2012-08" db="EMBL/GenBank/DDBJ databases">
        <title>Oryza genome evolution.</title>
        <authorList>
            <person name="Wing R.A."/>
        </authorList>
    </citation>
    <scope>NUCLEOTIDE SEQUENCE</scope>
</reference>
<organism evidence="2 3">
    <name type="scientific">Leersia perrieri</name>
    <dbReference type="NCBI Taxonomy" id="77586"/>
    <lineage>
        <taxon>Eukaryota</taxon>
        <taxon>Viridiplantae</taxon>
        <taxon>Streptophyta</taxon>
        <taxon>Embryophyta</taxon>
        <taxon>Tracheophyta</taxon>
        <taxon>Spermatophyta</taxon>
        <taxon>Magnoliopsida</taxon>
        <taxon>Liliopsida</taxon>
        <taxon>Poales</taxon>
        <taxon>Poaceae</taxon>
        <taxon>BOP clade</taxon>
        <taxon>Oryzoideae</taxon>
        <taxon>Oryzeae</taxon>
        <taxon>Oryzinae</taxon>
        <taxon>Leersia</taxon>
    </lineage>
</organism>
<dbReference type="EnsemblPlants" id="LPERR01G00940.1">
    <property type="protein sequence ID" value="LPERR01G00940.1"/>
    <property type="gene ID" value="LPERR01G00940"/>
</dbReference>
<dbReference type="STRING" id="77586.A0A0D9UW24"/>
<accession>A0A0D9UW24</accession>
<evidence type="ECO:0000313" key="3">
    <source>
        <dbReference type="Proteomes" id="UP000032180"/>
    </source>
</evidence>
<reference evidence="2" key="3">
    <citation type="submission" date="2015-04" db="UniProtKB">
        <authorList>
            <consortium name="EnsemblPlants"/>
        </authorList>
    </citation>
    <scope>IDENTIFICATION</scope>
</reference>
<dbReference type="Gramene" id="LPERR01G00940.1">
    <property type="protein sequence ID" value="LPERR01G00940.1"/>
    <property type="gene ID" value="LPERR01G00940"/>
</dbReference>
<evidence type="ECO:0000313" key="2">
    <source>
        <dbReference type="EnsemblPlants" id="LPERR01G00940.1"/>
    </source>
</evidence>
<dbReference type="Proteomes" id="UP000032180">
    <property type="component" value="Chromosome 1"/>
</dbReference>
<keyword evidence="3" id="KW-1185">Reference proteome</keyword>
<name>A0A0D9UW24_9ORYZ</name>
<protein>
    <recommendedName>
        <fullName evidence="1">Neprosin PEP catalytic domain-containing protein</fullName>
    </recommendedName>
</protein>
<dbReference type="PANTHER" id="PTHR31589:SF236">
    <property type="entry name" value="NEPROSIN DOMAIN-CONTAINING PROTEIN"/>
    <property type="match status" value="1"/>
</dbReference>
<dbReference type="PROSITE" id="PS52045">
    <property type="entry name" value="NEPROSIN_PEP_CD"/>
    <property type="match status" value="1"/>
</dbReference>
<dbReference type="HOGENOM" id="CLU_030538_3_0_1"/>
<dbReference type="Pfam" id="PF03080">
    <property type="entry name" value="Neprosin"/>
    <property type="match status" value="2"/>
</dbReference>
<proteinExistence type="predicted"/>
<dbReference type="InterPro" id="IPR004314">
    <property type="entry name" value="Neprosin"/>
</dbReference>
<evidence type="ECO:0000259" key="1">
    <source>
        <dbReference type="PROSITE" id="PS52045"/>
    </source>
</evidence>